<evidence type="ECO:0000313" key="2">
    <source>
        <dbReference type="EMBL" id="MDR7296209.1"/>
    </source>
</evidence>
<keyword evidence="3" id="KW-1185">Reference proteome</keyword>
<comment type="caution">
    <text evidence="2">The sequence shown here is derived from an EMBL/GenBank/DDBJ whole genome shotgun (WGS) entry which is preliminary data.</text>
</comment>
<keyword evidence="1" id="KW-0732">Signal</keyword>
<accession>A0ABU1Z6F1</accession>
<organism evidence="2 3">
    <name type="scientific">Pelomonas aquatica</name>
    <dbReference type="NCBI Taxonomy" id="431058"/>
    <lineage>
        <taxon>Bacteria</taxon>
        <taxon>Pseudomonadati</taxon>
        <taxon>Pseudomonadota</taxon>
        <taxon>Betaproteobacteria</taxon>
        <taxon>Burkholderiales</taxon>
        <taxon>Sphaerotilaceae</taxon>
        <taxon>Roseateles</taxon>
    </lineage>
</organism>
<feature type="chain" id="PRO_5045212949" evidence="1">
    <location>
        <begin position="32"/>
        <end position="97"/>
    </location>
</feature>
<gene>
    <name evidence="2" type="ORF">J2X16_001548</name>
</gene>
<evidence type="ECO:0000256" key="1">
    <source>
        <dbReference type="SAM" id="SignalP"/>
    </source>
</evidence>
<evidence type="ECO:0000313" key="3">
    <source>
        <dbReference type="Proteomes" id="UP001180536"/>
    </source>
</evidence>
<name>A0ABU1Z6F1_9BURK</name>
<dbReference type="EMBL" id="JAVDXQ010000002">
    <property type="protein sequence ID" value="MDR7296209.1"/>
    <property type="molecule type" value="Genomic_DNA"/>
</dbReference>
<dbReference type="RefSeq" id="WP_310343429.1">
    <property type="nucleotide sequence ID" value="NZ_JAVDXQ010000002.1"/>
</dbReference>
<reference evidence="2 3" key="1">
    <citation type="submission" date="2023-07" db="EMBL/GenBank/DDBJ databases">
        <title>Sorghum-associated microbial communities from plants grown in Nebraska, USA.</title>
        <authorList>
            <person name="Schachtman D."/>
        </authorList>
    </citation>
    <scope>NUCLEOTIDE SEQUENCE [LARGE SCALE GENOMIC DNA]</scope>
    <source>
        <strain evidence="2 3">BE310</strain>
    </source>
</reference>
<dbReference type="Proteomes" id="UP001180536">
    <property type="component" value="Unassembled WGS sequence"/>
</dbReference>
<sequence length="97" mass="10385">MPSQPFRASSPRRLLAALVVACAFMSGLAHATDAGQGIEQALNAALQDKRGITLYVNGQAISGAVTRIEPGQWVELRNQQYGRIVVRLDRIDGIAAP</sequence>
<proteinExistence type="predicted"/>
<feature type="signal peptide" evidence="1">
    <location>
        <begin position="1"/>
        <end position="31"/>
    </location>
</feature>
<protein>
    <submittedName>
        <fullName evidence="2">Uncharacterized protein</fullName>
    </submittedName>
</protein>